<dbReference type="PROSITE" id="PS50114">
    <property type="entry name" value="GATA_ZN_FINGER_2"/>
    <property type="match status" value="1"/>
</dbReference>
<evidence type="ECO:0000313" key="4">
    <source>
        <dbReference type="EMBL" id="KAK5100947.1"/>
    </source>
</evidence>
<sequence length="1242" mass="136801">MTEEEEGATIAVKLKVHYTFDAEHKVDHLSRPPQSFQIQSAPLDENTTIGIVDLRSCLDCVVTSSPELVHFHDSDYTVYAYDYSEPNTPLVGQGMLSKILSCDGTANEAMVTGKVTQSVMAKFKKNVEPFLEVKLRFTHIASSMQRGRSGSMSSVTEGIQSQFSAFSAVGSVGLERPQSPADISRLDSVQRTLHEGGLRRDGSFSVNSRQSSRPGTPTQHQQYLTPQPGSTHSRTGSQSMLYQAPPYHVRRGSESGYWSADEAFEEGPAKKRARLTKVQRAKKQDFNIEQQPNSLRTAAMGASSLRIHQPTPVNPAAALQRGLSAEEPVRPPTPVPKPGRKPTGRPRGKPPRSRRAEAIEPSSPTQNGLPPPQMPDSSMSPEETRERLPHESAMSSPANMPSSPPLLTRNGEPSATSPYLPEPQTRTAQVDGSHDSGFFSAQVDSVQIEDSWAKEGDLFGDDLSVPFDGDWSQLFDPSLAISDMNFDQQGIEVPENHYTPVFDEQSTYEGPTPQPEAAQNSAPTPQPQTERTQKPTPSPTPQPEPQKIPVPTLQQSAQAQQATDSQPEFQRPSLPVPSIFQQPAVTDKSGRPIPALLPRPPPPATFQRSQSTLPPVPASDPGTRPFQRSMTWAPDMSDIIMSDTGAPEDSKEKGRKRVGKELTKARLENAIAKGGMPPYCHNCGAIETPAWRKGFIKHFTCPFDSVETSLNAGEMCYKQIIEKNSDGSVKTWKGWKIERKGLDDWQQINLCNPCGLWFHKQKTPRPPEKWQRKERKDKRARKRAPKPPKSRVQPPRSAAGNLTSDVPENDTRELGSEDSSPADTSAEDGADENNDAVTVDGDESGGSQEPELPPMPKSMSAQLGRKMVMFADVDVRKVKSSPLARGTAAEPIDIDLTPNKPLRRVLFPSPGTNRLEAEDAMPTSEKKIETLLPSFVRRSPRLNKTRDVFSNGLVAPMVALDDMAEGAEKENFSPRAATNYGFDVLDDLFETNLETNLETNMEDMPPPFTPRRSGRISARTPQASKTPSREFGAEISGNAQLIPRAAQTPTGKTPAINLADFFMDTITRSLDRGYMTPHTRRLHEALSDAITPTSKRSHGKTGFTPKRTTPGRKLSFNYEFPDLPSFKPSSPMSHDDSGFLFSELPTERMYPDFDDVLNTDKMMPSSPPVSGGWDVDLTANIELEDFDAHDWNFMDENEAESASKLRTPKKGQSTGLLGVETPGRGGLRRSPRRAGWDREAQR</sequence>
<feature type="compositionally biased region" description="Basic residues" evidence="2">
    <location>
        <begin position="338"/>
        <end position="353"/>
    </location>
</feature>
<feature type="compositionally biased region" description="Acidic residues" evidence="2">
    <location>
        <begin position="825"/>
        <end position="834"/>
    </location>
</feature>
<dbReference type="InterPro" id="IPR013088">
    <property type="entry name" value="Znf_NHR/GATA"/>
</dbReference>
<evidence type="ECO:0000313" key="5">
    <source>
        <dbReference type="Proteomes" id="UP001345013"/>
    </source>
</evidence>
<feature type="compositionally biased region" description="Polar residues" evidence="2">
    <location>
        <begin position="204"/>
        <end position="238"/>
    </location>
</feature>
<dbReference type="PANTHER" id="PTHR39147:SF1">
    <property type="entry name" value="PROTEIN SPT21"/>
    <property type="match status" value="1"/>
</dbReference>
<feature type="compositionally biased region" description="Basic residues" evidence="2">
    <location>
        <begin position="772"/>
        <end position="789"/>
    </location>
</feature>
<feature type="region of interest" description="Disordered" evidence="2">
    <location>
        <begin position="193"/>
        <end position="238"/>
    </location>
</feature>
<feature type="domain" description="GATA-type" evidence="3">
    <location>
        <begin position="680"/>
        <end position="701"/>
    </location>
</feature>
<feature type="region of interest" description="Disordered" evidence="2">
    <location>
        <begin position="317"/>
        <end position="442"/>
    </location>
</feature>
<feature type="region of interest" description="Disordered" evidence="2">
    <location>
        <begin position="1091"/>
        <end position="1114"/>
    </location>
</feature>
<feature type="region of interest" description="Disordered" evidence="2">
    <location>
        <begin position="486"/>
        <end position="625"/>
    </location>
</feature>
<proteinExistence type="predicted"/>
<gene>
    <name evidence="4" type="ORF">LTR24_000795</name>
</gene>
<evidence type="ECO:0000256" key="1">
    <source>
        <dbReference type="PROSITE-ProRule" id="PRU00094"/>
    </source>
</evidence>
<feature type="compositionally biased region" description="Pro residues" evidence="2">
    <location>
        <begin position="595"/>
        <end position="604"/>
    </location>
</feature>
<protein>
    <recommendedName>
        <fullName evidence="3">GATA-type domain-containing protein</fullName>
    </recommendedName>
</protein>
<feature type="compositionally biased region" description="Low complexity" evidence="2">
    <location>
        <begin position="392"/>
        <end position="401"/>
    </location>
</feature>
<organism evidence="4 5">
    <name type="scientific">Lithohypha guttulata</name>
    <dbReference type="NCBI Taxonomy" id="1690604"/>
    <lineage>
        <taxon>Eukaryota</taxon>
        <taxon>Fungi</taxon>
        <taxon>Dikarya</taxon>
        <taxon>Ascomycota</taxon>
        <taxon>Pezizomycotina</taxon>
        <taxon>Eurotiomycetes</taxon>
        <taxon>Chaetothyriomycetidae</taxon>
        <taxon>Chaetothyriales</taxon>
        <taxon>Trichomeriaceae</taxon>
        <taxon>Lithohypha</taxon>
    </lineage>
</organism>
<evidence type="ECO:0000259" key="3">
    <source>
        <dbReference type="PROSITE" id="PS50114"/>
    </source>
</evidence>
<reference evidence="4 5" key="1">
    <citation type="submission" date="2023-08" db="EMBL/GenBank/DDBJ databases">
        <title>Black Yeasts Isolated from many extreme environments.</title>
        <authorList>
            <person name="Coleine C."/>
            <person name="Stajich J.E."/>
            <person name="Selbmann L."/>
        </authorList>
    </citation>
    <scope>NUCLEOTIDE SEQUENCE [LARGE SCALE GENOMIC DNA]</scope>
    <source>
        <strain evidence="4 5">CCFEE 5885</strain>
    </source>
</reference>
<dbReference type="Gene3D" id="3.30.50.10">
    <property type="entry name" value="Erythroid Transcription Factor GATA-1, subunit A"/>
    <property type="match status" value="1"/>
</dbReference>
<feature type="compositionally biased region" description="Polar residues" evidence="2">
    <location>
        <begin position="517"/>
        <end position="530"/>
    </location>
</feature>
<keyword evidence="5" id="KW-1185">Reference proteome</keyword>
<dbReference type="Pfam" id="PF25823">
    <property type="entry name" value="Ams2-SPT21_N"/>
    <property type="match status" value="1"/>
</dbReference>
<feature type="region of interest" description="Disordered" evidence="2">
    <location>
        <begin position="761"/>
        <end position="859"/>
    </location>
</feature>
<dbReference type="InterPro" id="IPR000679">
    <property type="entry name" value="Znf_GATA"/>
</dbReference>
<feature type="compositionally biased region" description="Pro residues" evidence="2">
    <location>
        <begin position="536"/>
        <end position="548"/>
    </location>
</feature>
<dbReference type="EMBL" id="JAVRRG010000005">
    <property type="protein sequence ID" value="KAK5100947.1"/>
    <property type="molecule type" value="Genomic_DNA"/>
</dbReference>
<dbReference type="InterPro" id="IPR057725">
    <property type="entry name" value="Ams2-SPT21_N"/>
</dbReference>
<dbReference type="PANTHER" id="PTHR39147">
    <property type="entry name" value="PROTEIN SPT21"/>
    <property type="match status" value="1"/>
</dbReference>
<comment type="caution">
    <text evidence="4">The sequence shown here is derived from an EMBL/GenBank/DDBJ whole genome shotgun (WGS) entry which is preliminary data.</text>
</comment>
<keyword evidence="1" id="KW-0862">Zinc</keyword>
<feature type="compositionally biased region" description="Low complexity" evidence="2">
    <location>
        <begin position="549"/>
        <end position="562"/>
    </location>
</feature>
<feature type="region of interest" description="Disordered" evidence="2">
    <location>
        <begin position="999"/>
        <end position="1031"/>
    </location>
</feature>
<dbReference type="Proteomes" id="UP001345013">
    <property type="component" value="Unassembled WGS sequence"/>
</dbReference>
<evidence type="ECO:0000256" key="2">
    <source>
        <dbReference type="SAM" id="MobiDB-lite"/>
    </source>
</evidence>
<accession>A0ABR0KMZ6</accession>
<feature type="region of interest" description="Disordered" evidence="2">
    <location>
        <begin position="1199"/>
        <end position="1242"/>
    </location>
</feature>
<feature type="compositionally biased region" description="Basic and acidic residues" evidence="2">
    <location>
        <begin position="193"/>
        <end position="202"/>
    </location>
</feature>
<dbReference type="InterPro" id="IPR042403">
    <property type="entry name" value="Spt21/Ams2"/>
</dbReference>
<dbReference type="SUPFAM" id="SSF57716">
    <property type="entry name" value="Glucocorticoid receptor-like (DNA-binding domain)"/>
    <property type="match status" value="1"/>
</dbReference>
<keyword evidence="1" id="KW-0863">Zinc-finger</keyword>
<keyword evidence="1" id="KW-0479">Metal-binding</keyword>
<name>A0ABR0KMZ6_9EURO</name>